<dbReference type="InParanoid" id="K0KTM9"/>
<evidence type="ECO:0000313" key="3">
    <source>
        <dbReference type="EMBL" id="CCH45377.1"/>
    </source>
</evidence>
<comment type="caution">
    <text evidence="3">The sequence shown here is derived from an EMBL/GenBank/DDBJ whole genome shotgun (WGS) entry which is preliminary data.</text>
</comment>
<dbReference type="FunFam" id="1.10.287.370:FF:000004">
    <property type="entry name" value="Probable prefoldin subunit 5"/>
    <property type="match status" value="1"/>
</dbReference>
<dbReference type="STRING" id="1206466.K0KTM9"/>
<protein>
    <submittedName>
        <fullName evidence="3">Prefoldin subunit 5</fullName>
    </submittedName>
</protein>
<dbReference type="Proteomes" id="UP000009328">
    <property type="component" value="Unassembled WGS sequence"/>
</dbReference>
<dbReference type="CDD" id="cd23157">
    <property type="entry name" value="Prefoldin_5"/>
    <property type="match status" value="1"/>
</dbReference>
<dbReference type="SUPFAM" id="SSF46579">
    <property type="entry name" value="Prefoldin"/>
    <property type="match status" value="1"/>
</dbReference>
<keyword evidence="2" id="KW-0143">Chaperone</keyword>
<dbReference type="GO" id="GO:0016272">
    <property type="term" value="C:prefoldin complex"/>
    <property type="evidence" value="ECO:0007669"/>
    <property type="project" value="InterPro"/>
</dbReference>
<dbReference type="AlphaFoldDB" id="K0KTM9"/>
<proteinExistence type="inferred from homology"/>
<sequence length="154" mass="17641">MAEQKKVDLSKLEPEQIASFRKQFEDELEHFSSSLASLNLASNKFKECVVNIQQVGAEESEGKDILVPLSSSLYVPGKVKDNKKFLVDVGTGYYVEKNAKDATAFYEAKIKKLMEDYQQLTKIINEKQLTIQRIDQILRQKVQQRENQSQQPAQ</sequence>
<accession>K0KTM9</accession>
<dbReference type="EMBL" id="CAIF01000195">
    <property type="protein sequence ID" value="CCH45377.1"/>
    <property type="molecule type" value="Genomic_DNA"/>
</dbReference>
<dbReference type="PANTHER" id="PTHR12674:SF2">
    <property type="entry name" value="PREFOLDIN SUBUNIT 5"/>
    <property type="match status" value="1"/>
</dbReference>
<dbReference type="GO" id="GO:1990114">
    <property type="term" value="P:RNA polymerase II core complex assembly"/>
    <property type="evidence" value="ECO:0007669"/>
    <property type="project" value="TreeGrafter"/>
</dbReference>
<dbReference type="GO" id="GO:0051082">
    <property type="term" value="F:unfolded protein binding"/>
    <property type="evidence" value="ECO:0007669"/>
    <property type="project" value="InterPro"/>
</dbReference>
<dbReference type="InterPro" id="IPR004127">
    <property type="entry name" value="Prefoldin_subunit_alpha"/>
</dbReference>
<dbReference type="PANTHER" id="PTHR12674">
    <property type="entry name" value="PREFOLDIN SUBUNIT 5"/>
    <property type="match status" value="1"/>
</dbReference>
<keyword evidence="4" id="KW-1185">Reference proteome</keyword>
<dbReference type="GO" id="GO:1990113">
    <property type="term" value="P:RNA polymerase I assembly"/>
    <property type="evidence" value="ECO:0007669"/>
    <property type="project" value="TreeGrafter"/>
</dbReference>
<dbReference type="InterPro" id="IPR011599">
    <property type="entry name" value="PFD_alpha_archaea"/>
</dbReference>
<dbReference type="GO" id="GO:1990115">
    <property type="term" value="P:RNA polymerase III assembly"/>
    <property type="evidence" value="ECO:0007669"/>
    <property type="project" value="TreeGrafter"/>
</dbReference>
<gene>
    <name evidence="3" type="ORF">BN7_4959</name>
</gene>
<name>K0KTM9_WICCF</name>
<dbReference type="FunCoup" id="K0KTM9">
    <property type="interactions" value="1019"/>
</dbReference>
<dbReference type="HOGENOM" id="CLU_091867_0_2_1"/>
<dbReference type="GO" id="GO:0005737">
    <property type="term" value="C:cytoplasm"/>
    <property type="evidence" value="ECO:0007669"/>
    <property type="project" value="TreeGrafter"/>
</dbReference>
<comment type="similarity">
    <text evidence="1">Belongs to the prefoldin subunit alpha family.</text>
</comment>
<reference evidence="3 4" key="1">
    <citation type="journal article" date="2012" name="Eukaryot. Cell">
        <title>Draft genome sequence of Wickerhamomyces ciferrii NRRL Y-1031 F-60-10.</title>
        <authorList>
            <person name="Schneider J."/>
            <person name="Andrea H."/>
            <person name="Blom J."/>
            <person name="Jaenicke S."/>
            <person name="Ruckert C."/>
            <person name="Schorsch C."/>
            <person name="Szczepanowski R."/>
            <person name="Farwick M."/>
            <person name="Goesmann A."/>
            <person name="Puhler A."/>
            <person name="Schaffer S."/>
            <person name="Tauch A."/>
            <person name="Kohler T."/>
            <person name="Brinkrolf K."/>
        </authorList>
    </citation>
    <scope>NUCLEOTIDE SEQUENCE [LARGE SCALE GENOMIC DNA]</scope>
    <source>
        <strain evidence="4">ATCC 14091 / BCRC 22168 / CBS 111 / JCM 3599 / NBRC 0793 / NRRL Y-1031 F-60-10</strain>
    </source>
</reference>
<evidence type="ECO:0000256" key="1">
    <source>
        <dbReference type="ARBA" id="ARBA00010048"/>
    </source>
</evidence>
<dbReference type="eggNOG" id="KOG3048">
    <property type="taxonomic scope" value="Eukaryota"/>
</dbReference>
<dbReference type="NCBIfam" id="TIGR00293">
    <property type="entry name" value="prefoldin subunit alpha"/>
    <property type="match status" value="1"/>
</dbReference>
<dbReference type="GO" id="GO:0006457">
    <property type="term" value="P:protein folding"/>
    <property type="evidence" value="ECO:0007669"/>
    <property type="project" value="InterPro"/>
</dbReference>
<evidence type="ECO:0000313" key="4">
    <source>
        <dbReference type="Proteomes" id="UP000009328"/>
    </source>
</evidence>
<dbReference type="InterPro" id="IPR009053">
    <property type="entry name" value="Prefoldin"/>
</dbReference>
<evidence type="ECO:0000256" key="2">
    <source>
        <dbReference type="ARBA" id="ARBA00023186"/>
    </source>
</evidence>
<dbReference type="Pfam" id="PF02996">
    <property type="entry name" value="Prefoldin"/>
    <property type="match status" value="1"/>
</dbReference>
<dbReference type="Gene3D" id="1.10.287.370">
    <property type="match status" value="1"/>
</dbReference>
<organism evidence="3 4">
    <name type="scientific">Wickerhamomyces ciferrii (strain ATCC 14091 / BCRC 22168 / CBS 111 / JCM 3599 / NBRC 0793 / NRRL Y-1031 F-60-10)</name>
    <name type="common">Yeast</name>
    <name type="synonym">Pichia ciferrii</name>
    <dbReference type="NCBI Taxonomy" id="1206466"/>
    <lineage>
        <taxon>Eukaryota</taxon>
        <taxon>Fungi</taxon>
        <taxon>Dikarya</taxon>
        <taxon>Ascomycota</taxon>
        <taxon>Saccharomycotina</taxon>
        <taxon>Saccharomycetes</taxon>
        <taxon>Phaffomycetales</taxon>
        <taxon>Wickerhamomycetaceae</taxon>
        <taxon>Wickerhamomyces</taxon>
    </lineage>
</organism>